<dbReference type="GO" id="GO:0051321">
    <property type="term" value="P:meiotic cell cycle"/>
    <property type="evidence" value="ECO:0007669"/>
    <property type="project" value="TreeGrafter"/>
</dbReference>
<sequence length="306" mass="34500">MRWSPVTSHPFIVLLLKFDRSMDSSFSNQVKRERHTDAYHESSSQNLTTHGQEATQGDLIGSTVRDNDGSTFISSRSTVRPFHLASPEDRSTQRSLFGSDQRCADSPLFEKQEVFYEVIAGDHHITQPKLDTKILKGFFEANGRWTTYRRSYFSVKCAVSFLRAIENGLYIQRGGAELQQIHGFSVTVLANGHGKDGEVRKLVQQAPKRHRRSEVASGGAIWLPPITNAADGETAGRSAESRLFSHTFERLQFQKGTPSRGKRRSRQKYYNLVIELHAKISGSGIDKDAHWLKIARRASEPLIIRG</sequence>
<comment type="caution">
    <text evidence="5">The sequence shown here is derived from an EMBL/GenBank/DDBJ whole genome shotgun (WGS) entry which is preliminary data.</text>
</comment>
<reference evidence="5" key="1">
    <citation type="submission" date="2022-07" db="EMBL/GenBank/DDBJ databases">
        <title>Taxonomy of Aspergillus series Nigri: significant species reduction supported by multi-species coalescent approaches.</title>
        <authorList>
            <person name="Bian C."/>
            <person name="Kusuya Y."/>
            <person name="Sklenar F."/>
            <person name="D'hooge E."/>
            <person name="Yaguchi T."/>
            <person name="Takahashi H."/>
            <person name="Hubka V."/>
        </authorList>
    </citation>
    <scope>NUCLEOTIDE SEQUENCE</scope>
    <source>
        <strain evidence="5">CBS 733.88</strain>
    </source>
</reference>
<dbReference type="EMBL" id="BROQ01000092">
    <property type="protein sequence ID" value="GKZ24688.1"/>
    <property type="molecule type" value="Genomic_DNA"/>
</dbReference>
<evidence type="ECO:0000313" key="5">
    <source>
        <dbReference type="EMBL" id="GKZ24688.1"/>
    </source>
</evidence>
<dbReference type="PANTHER" id="PTHR35144:SF2">
    <property type="entry name" value="MEIOSIS-SPECIFIC TRANSCRIPTION FACTOR NDT80"/>
    <property type="match status" value="1"/>
</dbReference>
<dbReference type="GO" id="GO:0003700">
    <property type="term" value="F:DNA-binding transcription factor activity"/>
    <property type="evidence" value="ECO:0007669"/>
    <property type="project" value="UniProtKB-UniRule"/>
</dbReference>
<dbReference type="InterPro" id="IPR037141">
    <property type="entry name" value="NDT80_DNA-bd_dom_sf"/>
</dbReference>
<dbReference type="InterPro" id="IPR024061">
    <property type="entry name" value="NDT80_DNA-bd_dom"/>
</dbReference>
<dbReference type="Proteomes" id="UP001143548">
    <property type="component" value="Unassembled WGS sequence"/>
</dbReference>
<dbReference type="PANTHER" id="PTHR35144">
    <property type="entry name" value="MEIOSIS-SPECIFIC TRANSCRIPTION FACTOR NDT80"/>
    <property type="match status" value="1"/>
</dbReference>
<dbReference type="AlphaFoldDB" id="A0A9W5YVS3"/>
<dbReference type="Gene3D" id="2.60.40.1390">
    <property type="entry name" value="NDT80 DNA-binding domain"/>
    <property type="match status" value="2"/>
</dbReference>
<feature type="compositionally biased region" description="Polar residues" evidence="3">
    <location>
        <begin position="41"/>
        <end position="55"/>
    </location>
</feature>
<dbReference type="InterPro" id="IPR008967">
    <property type="entry name" value="p53-like_TF_DNA-bd_sf"/>
</dbReference>
<keyword evidence="1 2" id="KW-0238">DNA-binding</keyword>
<evidence type="ECO:0000256" key="1">
    <source>
        <dbReference type="ARBA" id="ARBA00023125"/>
    </source>
</evidence>
<dbReference type="Pfam" id="PF05224">
    <property type="entry name" value="NDT80_PhoG"/>
    <property type="match status" value="1"/>
</dbReference>
<accession>A0A9W5YVS3</accession>
<evidence type="ECO:0000256" key="2">
    <source>
        <dbReference type="PROSITE-ProRule" id="PRU00850"/>
    </source>
</evidence>
<dbReference type="SUPFAM" id="SSF49417">
    <property type="entry name" value="p53-like transcription factors"/>
    <property type="match status" value="1"/>
</dbReference>
<dbReference type="InterPro" id="IPR052605">
    <property type="entry name" value="Fungal_trans_regulator"/>
</dbReference>
<gene>
    <name evidence="5" type="ORF">AbraCBS73388_011682</name>
</gene>
<evidence type="ECO:0000256" key="3">
    <source>
        <dbReference type="SAM" id="MobiDB-lite"/>
    </source>
</evidence>
<dbReference type="GO" id="GO:0003677">
    <property type="term" value="F:DNA binding"/>
    <property type="evidence" value="ECO:0007669"/>
    <property type="project" value="UniProtKB-KW"/>
</dbReference>
<evidence type="ECO:0000313" key="6">
    <source>
        <dbReference type="Proteomes" id="UP001143548"/>
    </source>
</evidence>
<proteinExistence type="predicted"/>
<organism evidence="5 6">
    <name type="scientific">Aspergillus brasiliensis</name>
    <dbReference type="NCBI Taxonomy" id="319629"/>
    <lineage>
        <taxon>Eukaryota</taxon>
        <taxon>Fungi</taxon>
        <taxon>Dikarya</taxon>
        <taxon>Ascomycota</taxon>
        <taxon>Pezizomycotina</taxon>
        <taxon>Eurotiomycetes</taxon>
        <taxon>Eurotiomycetidae</taxon>
        <taxon>Eurotiales</taxon>
        <taxon>Aspergillaceae</taxon>
        <taxon>Aspergillus</taxon>
        <taxon>Aspergillus subgen. Circumdati</taxon>
    </lineage>
</organism>
<protein>
    <recommendedName>
        <fullName evidence="4">NDT80 domain-containing protein</fullName>
    </recommendedName>
</protein>
<feature type="DNA-binding region" description="NDT80" evidence="2">
    <location>
        <begin position="70"/>
        <end position="306"/>
    </location>
</feature>
<dbReference type="GO" id="GO:0000228">
    <property type="term" value="C:nuclear chromosome"/>
    <property type="evidence" value="ECO:0007669"/>
    <property type="project" value="TreeGrafter"/>
</dbReference>
<feature type="compositionally biased region" description="Basic and acidic residues" evidence="3">
    <location>
        <begin position="30"/>
        <end position="40"/>
    </location>
</feature>
<feature type="domain" description="NDT80" evidence="4">
    <location>
        <begin position="70"/>
        <end position="306"/>
    </location>
</feature>
<evidence type="ECO:0000259" key="4">
    <source>
        <dbReference type="PROSITE" id="PS51517"/>
    </source>
</evidence>
<name>A0A9W5YVS3_9EURO</name>
<dbReference type="GO" id="GO:0045944">
    <property type="term" value="P:positive regulation of transcription by RNA polymerase II"/>
    <property type="evidence" value="ECO:0007669"/>
    <property type="project" value="TreeGrafter"/>
</dbReference>
<dbReference type="PROSITE" id="PS51517">
    <property type="entry name" value="NDT80"/>
    <property type="match status" value="1"/>
</dbReference>
<feature type="region of interest" description="Disordered" evidence="3">
    <location>
        <begin position="29"/>
        <end position="60"/>
    </location>
</feature>